<evidence type="ECO:0000313" key="2">
    <source>
        <dbReference type="EMBL" id="QHS97224.1"/>
    </source>
</evidence>
<name>A0A6C0C0D3_9ZZZZ</name>
<keyword evidence="1" id="KW-0472">Membrane</keyword>
<evidence type="ECO:0000256" key="1">
    <source>
        <dbReference type="SAM" id="Phobius"/>
    </source>
</evidence>
<protein>
    <submittedName>
        <fullName evidence="2">Uncharacterized protein</fullName>
    </submittedName>
</protein>
<organism evidence="2">
    <name type="scientific">viral metagenome</name>
    <dbReference type="NCBI Taxonomy" id="1070528"/>
    <lineage>
        <taxon>unclassified sequences</taxon>
        <taxon>metagenomes</taxon>
        <taxon>organismal metagenomes</taxon>
    </lineage>
</organism>
<keyword evidence="1" id="KW-0812">Transmembrane</keyword>
<dbReference type="AlphaFoldDB" id="A0A6C0C0D3"/>
<proteinExistence type="predicted"/>
<accession>A0A6C0C0D3</accession>
<reference evidence="2" key="1">
    <citation type="journal article" date="2020" name="Nature">
        <title>Giant virus diversity and host interactions through global metagenomics.</title>
        <authorList>
            <person name="Schulz F."/>
            <person name="Roux S."/>
            <person name="Paez-Espino D."/>
            <person name="Jungbluth S."/>
            <person name="Walsh D.A."/>
            <person name="Denef V.J."/>
            <person name="McMahon K.D."/>
            <person name="Konstantinidis K.T."/>
            <person name="Eloe-Fadrosh E.A."/>
            <person name="Kyrpides N.C."/>
            <person name="Woyke T."/>
        </authorList>
    </citation>
    <scope>NUCLEOTIDE SEQUENCE</scope>
    <source>
        <strain evidence="2">GVMAG-M-3300020169-51</strain>
    </source>
</reference>
<keyword evidence="1" id="KW-1133">Transmembrane helix</keyword>
<feature type="transmembrane region" description="Helical" evidence="1">
    <location>
        <begin position="7"/>
        <end position="27"/>
    </location>
</feature>
<sequence>MQDQDRFLTIFFGLITLIALLIILTNIPTAVPEGTKAVIEEDDITLLPSYRI</sequence>
<dbReference type="EMBL" id="MN739291">
    <property type="protein sequence ID" value="QHS97224.1"/>
    <property type="molecule type" value="Genomic_DNA"/>
</dbReference>